<name>A0A4C1VKE4_EUMVA</name>
<sequence length="116" mass="13040">MAAIVELLANFSSQSRGDGRFTSDHCWQAIVELLSEFCIRESSSGRSGRIVLSVSYTFTWRSPLNHTSVSPPYDEGGREDPTRLRNPHPVHVRACDVTLGSFGVGQRRYSIAMRYF</sequence>
<dbReference type="AlphaFoldDB" id="A0A4C1VKE4"/>
<accession>A0A4C1VKE4</accession>
<gene>
    <name evidence="2" type="ORF">EVAR_18074_1</name>
</gene>
<protein>
    <submittedName>
        <fullName evidence="2">Uncharacterized protein</fullName>
    </submittedName>
</protein>
<comment type="caution">
    <text evidence="2">The sequence shown here is derived from an EMBL/GenBank/DDBJ whole genome shotgun (WGS) entry which is preliminary data.</text>
</comment>
<dbReference type="EMBL" id="BGZK01000345">
    <property type="protein sequence ID" value="GBP38195.1"/>
    <property type="molecule type" value="Genomic_DNA"/>
</dbReference>
<organism evidence="2 3">
    <name type="scientific">Eumeta variegata</name>
    <name type="common">Bagworm moth</name>
    <name type="synonym">Eumeta japonica</name>
    <dbReference type="NCBI Taxonomy" id="151549"/>
    <lineage>
        <taxon>Eukaryota</taxon>
        <taxon>Metazoa</taxon>
        <taxon>Ecdysozoa</taxon>
        <taxon>Arthropoda</taxon>
        <taxon>Hexapoda</taxon>
        <taxon>Insecta</taxon>
        <taxon>Pterygota</taxon>
        <taxon>Neoptera</taxon>
        <taxon>Endopterygota</taxon>
        <taxon>Lepidoptera</taxon>
        <taxon>Glossata</taxon>
        <taxon>Ditrysia</taxon>
        <taxon>Tineoidea</taxon>
        <taxon>Psychidae</taxon>
        <taxon>Oiketicinae</taxon>
        <taxon>Eumeta</taxon>
    </lineage>
</organism>
<evidence type="ECO:0000256" key="1">
    <source>
        <dbReference type="SAM" id="MobiDB-lite"/>
    </source>
</evidence>
<feature type="region of interest" description="Disordered" evidence="1">
    <location>
        <begin position="67"/>
        <end position="87"/>
    </location>
</feature>
<reference evidence="2 3" key="1">
    <citation type="journal article" date="2019" name="Commun. Biol.">
        <title>The bagworm genome reveals a unique fibroin gene that provides high tensile strength.</title>
        <authorList>
            <person name="Kono N."/>
            <person name="Nakamura H."/>
            <person name="Ohtoshi R."/>
            <person name="Tomita M."/>
            <person name="Numata K."/>
            <person name="Arakawa K."/>
        </authorList>
    </citation>
    <scope>NUCLEOTIDE SEQUENCE [LARGE SCALE GENOMIC DNA]</scope>
</reference>
<dbReference type="Proteomes" id="UP000299102">
    <property type="component" value="Unassembled WGS sequence"/>
</dbReference>
<evidence type="ECO:0000313" key="2">
    <source>
        <dbReference type="EMBL" id="GBP38195.1"/>
    </source>
</evidence>
<proteinExistence type="predicted"/>
<evidence type="ECO:0000313" key="3">
    <source>
        <dbReference type="Proteomes" id="UP000299102"/>
    </source>
</evidence>
<keyword evidence="3" id="KW-1185">Reference proteome</keyword>